<dbReference type="PANTHER" id="PTHR34322:SF2">
    <property type="entry name" value="TRANSPOSASE IS200-LIKE DOMAIN-CONTAINING PROTEIN"/>
    <property type="match status" value="1"/>
</dbReference>
<dbReference type="GO" id="GO:0003677">
    <property type="term" value="F:DNA binding"/>
    <property type="evidence" value="ECO:0007669"/>
    <property type="project" value="InterPro"/>
</dbReference>
<accession>A0A0G0H197</accession>
<evidence type="ECO:0000259" key="1">
    <source>
        <dbReference type="SMART" id="SM01321"/>
    </source>
</evidence>
<dbReference type="InterPro" id="IPR036515">
    <property type="entry name" value="Transposase_17_sf"/>
</dbReference>
<organism evidence="2 3">
    <name type="scientific">Candidatus Nomurabacteria bacterium GW2011_GWB1_37_5</name>
    <dbReference type="NCBI Taxonomy" id="1618742"/>
    <lineage>
        <taxon>Bacteria</taxon>
        <taxon>Candidatus Nomuraibacteriota</taxon>
    </lineage>
</organism>
<dbReference type="GO" id="GO:0006313">
    <property type="term" value="P:DNA transposition"/>
    <property type="evidence" value="ECO:0007669"/>
    <property type="project" value="InterPro"/>
</dbReference>
<dbReference type="EMBL" id="LBTF01000002">
    <property type="protein sequence ID" value="KKQ35972.1"/>
    <property type="molecule type" value="Genomic_DNA"/>
</dbReference>
<evidence type="ECO:0000313" key="2">
    <source>
        <dbReference type="EMBL" id="KKQ35972.1"/>
    </source>
</evidence>
<comment type="caution">
    <text evidence="2">The sequence shown here is derived from an EMBL/GenBank/DDBJ whole genome shotgun (WGS) entry which is preliminary data.</text>
</comment>
<gene>
    <name evidence="2" type="ORF">US50_C0002G0032</name>
</gene>
<dbReference type="GO" id="GO:0004803">
    <property type="term" value="F:transposase activity"/>
    <property type="evidence" value="ECO:0007669"/>
    <property type="project" value="InterPro"/>
</dbReference>
<sequence>MPRQARIIEEGGIYHVFNRGVEKRKIFLKNQDYSRFVISLEIFNCEEPVDLWNFLIQYRKDKNIKQLLAKKLKEQRAKKLPPIVEVLSFCLMPNHFHIVAREIVEGGISKFMQKIGGYCVYFNKQYNRVGSLFQSRFKSIKITSDQQLQAIFNYVHTNPVELIEPEWKKFRVEDIKKAIDFLDNYKWSSYLDYIGKSTHPYVIKKEFFRDCIGNQKKCKDFVEAWVKSRAKKIVDKDEIKSILLD</sequence>
<dbReference type="Proteomes" id="UP000033876">
    <property type="component" value="Unassembled WGS sequence"/>
</dbReference>
<reference evidence="2 3" key="1">
    <citation type="journal article" date="2015" name="Nature">
        <title>rRNA introns, odd ribosomes, and small enigmatic genomes across a large radiation of phyla.</title>
        <authorList>
            <person name="Brown C.T."/>
            <person name="Hug L.A."/>
            <person name="Thomas B.C."/>
            <person name="Sharon I."/>
            <person name="Castelle C.J."/>
            <person name="Singh A."/>
            <person name="Wilkins M.J."/>
            <person name="Williams K.H."/>
            <person name="Banfield J.F."/>
        </authorList>
    </citation>
    <scope>NUCLEOTIDE SEQUENCE [LARGE SCALE GENOMIC DNA]</scope>
</reference>
<dbReference type="InterPro" id="IPR002686">
    <property type="entry name" value="Transposase_17"/>
</dbReference>
<feature type="domain" description="Transposase IS200-like" evidence="1">
    <location>
        <begin position="9"/>
        <end position="158"/>
    </location>
</feature>
<dbReference type="Pfam" id="PF01797">
    <property type="entry name" value="Y1_Tnp"/>
    <property type="match status" value="1"/>
</dbReference>
<dbReference type="SMART" id="SM01321">
    <property type="entry name" value="Y1_Tnp"/>
    <property type="match status" value="1"/>
</dbReference>
<name>A0A0G0H197_9BACT</name>
<dbReference type="Gene3D" id="3.30.70.1290">
    <property type="entry name" value="Transposase IS200-like"/>
    <property type="match status" value="1"/>
</dbReference>
<dbReference type="SUPFAM" id="SSF143422">
    <property type="entry name" value="Transposase IS200-like"/>
    <property type="match status" value="1"/>
</dbReference>
<dbReference type="PANTHER" id="PTHR34322">
    <property type="entry name" value="TRANSPOSASE, Y1_TNP DOMAIN-CONTAINING"/>
    <property type="match status" value="1"/>
</dbReference>
<proteinExistence type="predicted"/>
<evidence type="ECO:0000313" key="3">
    <source>
        <dbReference type="Proteomes" id="UP000033876"/>
    </source>
</evidence>
<protein>
    <recommendedName>
        <fullName evidence="1">Transposase IS200-like domain-containing protein</fullName>
    </recommendedName>
</protein>
<dbReference type="AlphaFoldDB" id="A0A0G0H197"/>